<proteinExistence type="predicted"/>
<reference evidence="1" key="1">
    <citation type="submission" date="2023-04" db="EMBL/GenBank/DDBJ databases">
        <title>Ambrosiozyma monospora NBRC 10751.</title>
        <authorList>
            <person name="Ichikawa N."/>
            <person name="Sato H."/>
            <person name="Tonouchi N."/>
        </authorList>
    </citation>
    <scope>NUCLEOTIDE SEQUENCE</scope>
    <source>
        <strain evidence="1">NBRC 10751</strain>
    </source>
</reference>
<comment type="caution">
    <text evidence="1">The sequence shown here is derived from an EMBL/GenBank/DDBJ whole genome shotgun (WGS) entry which is preliminary data.</text>
</comment>
<evidence type="ECO:0000313" key="1">
    <source>
        <dbReference type="EMBL" id="GME84201.1"/>
    </source>
</evidence>
<accession>A0ACB5T9I4</accession>
<dbReference type="EMBL" id="BSXS01005322">
    <property type="protein sequence ID" value="GME84201.1"/>
    <property type="molecule type" value="Genomic_DNA"/>
</dbReference>
<evidence type="ECO:0000313" key="2">
    <source>
        <dbReference type="Proteomes" id="UP001165064"/>
    </source>
</evidence>
<name>A0ACB5T9I4_AMBMO</name>
<organism evidence="1 2">
    <name type="scientific">Ambrosiozyma monospora</name>
    <name type="common">Yeast</name>
    <name type="synonym">Endomycopsis monosporus</name>
    <dbReference type="NCBI Taxonomy" id="43982"/>
    <lineage>
        <taxon>Eukaryota</taxon>
        <taxon>Fungi</taxon>
        <taxon>Dikarya</taxon>
        <taxon>Ascomycota</taxon>
        <taxon>Saccharomycotina</taxon>
        <taxon>Pichiomycetes</taxon>
        <taxon>Pichiales</taxon>
        <taxon>Pichiaceae</taxon>
        <taxon>Ambrosiozyma</taxon>
    </lineage>
</organism>
<keyword evidence="2" id="KW-1185">Reference proteome</keyword>
<sequence length="95" mass="10726">MLNLEIKLGNSIVGKGIDGSAQYVRSSALSNTLKSLDIWIDDTTLQPSYIWCNFIRQLDGLLELTINNYCIKSQWSITEYPSHLVSLTIDFDLTV</sequence>
<dbReference type="Proteomes" id="UP001165064">
    <property type="component" value="Unassembled WGS sequence"/>
</dbReference>
<gene>
    <name evidence="1" type="ORF">Amon02_000667500</name>
</gene>
<protein>
    <submittedName>
        <fullName evidence="1">Unnamed protein product</fullName>
    </submittedName>
</protein>